<protein>
    <recommendedName>
        <fullName evidence="2">Right handed beta helix domain-containing protein</fullName>
    </recommendedName>
</protein>
<dbReference type="PROSITE" id="PS51318">
    <property type="entry name" value="TAT"/>
    <property type="match status" value="1"/>
</dbReference>
<feature type="region of interest" description="Disordered" evidence="1">
    <location>
        <begin position="22"/>
        <end position="80"/>
    </location>
</feature>
<sequence>MSDEDREPSLSRRWFLRGTAAAGSASLAGCSGLSDDSDTGTETPHLTDSTSPTDTPAPMIQDTPRAKGPLASRPDEPDEEGFEYLVDRGRQEGALFVWQGDEWKLLDAYAGGAQFDDLAGRRVASMFATGGSGTVDDPWTIDDAAMREPGVLLFDEGEFRSNGLTTSADIDHEETNIWLRGAGTRATSLTKGSEDGHLIEFANGDESGNFGGVTDMSVYGEYPEDGTRSKGHLLYSNGDIIDLTLENLIVRYGWEDAIHIEPSASGTRMHNLWAENSGGWAIWVDGGTRAKASDLHIVNCKAGGLHFEVSSSHVEGVSVYLCWPGMEFECRHTEVSDGYIVKTHEGIALHDAAKSQENKYTNFSIVDSKTAVHAAGDNSMFTNFGVRDTRQQAFRVPGDGVQINGVDVINFGSTGTAALRLAGDGVYVANVTLDQRDGGYDSNTIARVEGNETVLNGVVGHGDRDWGIDVASGATETVLANVSGVARSALDDSGTRTLFNGEGTNDGNPASSGEWNGHGDYAHDMGAVVWDTSTSPWTPYRADGDGNWLSLR</sequence>
<dbReference type="InterPro" id="IPR011050">
    <property type="entry name" value="Pectin_lyase_fold/virulence"/>
</dbReference>
<evidence type="ECO:0000259" key="2">
    <source>
        <dbReference type="Pfam" id="PF13229"/>
    </source>
</evidence>
<dbReference type="InterPro" id="IPR039448">
    <property type="entry name" value="Beta_helix"/>
</dbReference>
<feature type="region of interest" description="Disordered" evidence="1">
    <location>
        <begin position="499"/>
        <end position="518"/>
    </location>
</feature>
<feature type="compositionally biased region" description="Polar residues" evidence="1">
    <location>
        <begin position="499"/>
        <end position="514"/>
    </location>
</feature>
<feature type="compositionally biased region" description="Low complexity" evidence="1">
    <location>
        <begin position="22"/>
        <end position="34"/>
    </location>
</feature>
<dbReference type="Gene3D" id="2.160.20.10">
    <property type="entry name" value="Single-stranded right-handed beta-helix, Pectin lyase-like"/>
    <property type="match status" value="1"/>
</dbReference>
<dbReference type="RefSeq" id="WP_089822977.1">
    <property type="nucleotide sequence ID" value="NZ_FODV01000003.1"/>
</dbReference>
<reference evidence="4" key="1">
    <citation type="submission" date="2016-10" db="EMBL/GenBank/DDBJ databases">
        <authorList>
            <person name="Varghese N."/>
            <person name="Submissions S."/>
        </authorList>
    </citation>
    <scope>NUCLEOTIDE SEQUENCE [LARGE SCALE GENOMIC DNA]</scope>
    <source>
        <strain evidence="4">CGMCC 1.10121</strain>
    </source>
</reference>
<dbReference type="Pfam" id="PF13229">
    <property type="entry name" value="Beta_helix"/>
    <property type="match status" value="1"/>
</dbReference>
<evidence type="ECO:0000313" key="4">
    <source>
        <dbReference type="Proteomes" id="UP000199126"/>
    </source>
</evidence>
<organism evidence="3 4">
    <name type="scientific">Halogranum amylolyticum</name>
    <dbReference type="NCBI Taxonomy" id="660520"/>
    <lineage>
        <taxon>Archaea</taxon>
        <taxon>Methanobacteriati</taxon>
        <taxon>Methanobacteriota</taxon>
        <taxon>Stenosarchaea group</taxon>
        <taxon>Halobacteria</taxon>
        <taxon>Halobacteriales</taxon>
        <taxon>Haloferacaceae</taxon>
    </lineage>
</organism>
<dbReference type="PROSITE" id="PS51257">
    <property type="entry name" value="PROKAR_LIPOPROTEIN"/>
    <property type="match status" value="1"/>
</dbReference>
<evidence type="ECO:0000256" key="1">
    <source>
        <dbReference type="SAM" id="MobiDB-lite"/>
    </source>
</evidence>
<dbReference type="InterPro" id="IPR006311">
    <property type="entry name" value="TAT_signal"/>
</dbReference>
<name>A0A1H8R7M5_9EURY</name>
<dbReference type="SUPFAM" id="SSF51126">
    <property type="entry name" value="Pectin lyase-like"/>
    <property type="match status" value="1"/>
</dbReference>
<gene>
    <name evidence="3" type="ORF">SAMN04487948_103531</name>
</gene>
<feature type="compositionally biased region" description="Low complexity" evidence="1">
    <location>
        <begin position="47"/>
        <end position="56"/>
    </location>
</feature>
<dbReference type="InterPro" id="IPR012334">
    <property type="entry name" value="Pectin_lyas_fold"/>
</dbReference>
<keyword evidence="4" id="KW-1185">Reference proteome</keyword>
<dbReference type="Proteomes" id="UP000199126">
    <property type="component" value="Unassembled WGS sequence"/>
</dbReference>
<accession>A0A1H8R7M5</accession>
<dbReference type="AlphaFoldDB" id="A0A1H8R7M5"/>
<feature type="domain" description="Right handed beta helix" evidence="2">
    <location>
        <begin position="239"/>
        <end position="379"/>
    </location>
</feature>
<dbReference type="EMBL" id="FODV01000003">
    <property type="protein sequence ID" value="SEO62128.1"/>
    <property type="molecule type" value="Genomic_DNA"/>
</dbReference>
<evidence type="ECO:0000313" key="3">
    <source>
        <dbReference type="EMBL" id="SEO62128.1"/>
    </source>
</evidence>
<dbReference type="OrthoDB" id="350989at2157"/>
<proteinExistence type="predicted"/>